<comment type="caution">
    <text evidence="1">The sequence shown here is derived from an EMBL/GenBank/DDBJ whole genome shotgun (WGS) entry which is preliminary data.</text>
</comment>
<protein>
    <submittedName>
        <fullName evidence="1">Uncharacterized protein</fullName>
    </submittedName>
</protein>
<keyword evidence="2" id="KW-1185">Reference proteome</keyword>
<evidence type="ECO:0000313" key="1">
    <source>
        <dbReference type="EMBL" id="GFY21325.1"/>
    </source>
</evidence>
<dbReference type="EMBL" id="BMAU01021357">
    <property type="protein sequence ID" value="GFY21325.1"/>
    <property type="molecule type" value="Genomic_DNA"/>
</dbReference>
<name>A0A8X6T0E0_TRICX</name>
<evidence type="ECO:0000313" key="2">
    <source>
        <dbReference type="Proteomes" id="UP000887159"/>
    </source>
</evidence>
<organism evidence="1 2">
    <name type="scientific">Trichonephila clavipes</name>
    <name type="common">Golden silk orbweaver</name>
    <name type="synonym">Nephila clavipes</name>
    <dbReference type="NCBI Taxonomy" id="2585209"/>
    <lineage>
        <taxon>Eukaryota</taxon>
        <taxon>Metazoa</taxon>
        <taxon>Ecdysozoa</taxon>
        <taxon>Arthropoda</taxon>
        <taxon>Chelicerata</taxon>
        <taxon>Arachnida</taxon>
        <taxon>Araneae</taxon>
        <taxon>Araneomorphae</taxon>
        <taxon>Entelegynae</taxon>
        <taxon>Araneoidea</taxon>
        <taxon>Nephilidae</taxon>
        <taxon>Trichonephila</taxon>
    </lineage>
</organism>
<dbReference type="AlphaFoldDB" id="A0A8X6T0E0"/>
<dbReference type="Proteomes" id="UP000887159">
    <property type="component" value="Unassembled WGS sequence"/>
</dbReference>
<accession>A0A8X6T0E0</accession>
<reference evidence="1" key="1">
    <citation type="submission" date="2020-08" db="EMBL/GenBank/DDBJ databases">
        <title>Multicomponent nature underlies the extraordinary mechanical properties of spider dragline silk.</title>
        <authorList>
            <person name="Kono N."/>
            <person name="Nakamura H."/>
            <person name="Mori M."/>
            <person name="Yoshida Y."/>
            <person name="Ohtoshi R."/>
            <person name="Malay A.D."/>
            <person name="Moran D.A.P."/>
            <person name="Tomita M."/>
            <person name="Numata K."/>
            <person name="Arakawa K."/>
        </authorList>
    </citation>
    <scope>NUCLEOTIDE SEQUENCE</scope>
</reference>
<gene>
    <name evidence="1" type="ORF">TNCV_3993691</name>
</gene>
<sequence length="100" mass="11554">MRKLPFPEDFQHYDCKCQKLRSDRYQSPLGSYSMACGQQPMLNSVSGRVAPTQRRHNSHRCRSKLDCRPLPVLSPRPQFLTSYTTACRKIVSANTFFKSI</sequence>
<proteinExistence type="predicted"/>